<dbReference type="EMBL" id="JAAIUW010000013">
    <property type="protein sequence ID" value="KAF7802600.1"/>
    <property type="molecule type" value="Genomic_DNA"/>
</dbReference>
<name>A0A834SE77_9FABA</name>
<gene>
    <name evidence="1" type="ORF">G2W53_041711</name>
</gene>
<accession>A0A834SE77</accession>
<keyword evidence="2" id="KW-1185">Reference proteome</keyword>
<dbReference type="OrthoDB" id="1909174at2759"/>
<evidence type="ECO:0000313" key="2">
    <source>
        <dbReference type="Proteomes" id="UP000634136"/>
    </source>
</evidence>
<proteinExistence type="predicted"/>
<organism evidence="1 2">
    <name type="scientific">Senna tora</name>
    <dbReference type="NCBI Taxonomy" id="362788"/>
    <lineage>
        <taxon>Eukaryota</taxon>
        <taxon>Viridiplantae</taxon>
        <taxon>Streptophyta</taxon>
        <taxon>Embryophyta</taxon>
        <taxon>Tracheophyta</taxon>
        <taxon>Spermatophyta</taxon>
        <taxon>Magnoliopsida</taxon>
        <taxon>eudicotyledons</taxon>
        <taxon>Gunneridae</taxon>
        <taxon>Pentapetalae</taxon>
        <taxon>rosids</taxon>
        <taxon>fabids</taxon>
        <taxon>Fabales</taxon>
        <taxon>Fabaceae</taxon>
        <taxon>Caesalpinioideae</taxon>
        <taxon>Cassia clade</taxon>
        <taxon>Senna</taxon>
    </lineage>
</organism>
<reference evidence="1" key="1">
    <citation type="submission" date="2020-09" db="EMBL/GenBank/DDBJ databases">
        <title>Genome-Enabled Discovery of Anthraquinone Biosynthesis in Senna tora.</title>
        <authorList>
            <person name="Kang S.-H."/>
            <person name="Pandey R.P."/>
            <person name="Lee C.-M."/>
            <person name="Sim J.-S."/>
            <person name="Jeong J.-T."/>
            <person name="Choi B.-S."/>
            <person name="Jung M."/>
            <person name="Ginzburg D."/>
            <person name="Zhao K."/>
            <person name="Won S.Y."/>
            <person name="Oh T.-J."/>
            <person name="Yu Y."/>
            <person name="Kim N.-H."/>
            <person name="Lee O.R."/>
            <person name="Lee T.-H."/>
            <person name="Bashyal P."/>
            <person name="Kim T.-S."/>
            <person name="Lee W.-H."/>
            <person name="Kawkins C."/>
            <person name="Kim C.-K."/>
            <person name="Kim J.S."/>
            <person name="Ahn B.O."/>
            <person name="Rhee S.Y."/>
            <person name="Sohng J.K."/>
        </authorList>
    </citation>
    <scope>NUCLEOTIDE SEQUENCE</scope>
    <source>
        <tissue evidence="1">Leaf</tissue>
    </source>
</reference>
<comment type="caution">
    <text evidence="1">The sequence shown here is derived from an EMBL/GenBank/DDBJ whole genome shotgun (WGS) entry which is preliminary data.</text>
</comment>
<sequence length="72" mass="8148">MAAKSIVADLNKGDKLNGDNYDRWHRKVQFLIEEQEVIEAIRNVMVEPSGEGPAQKHGKRHYVSVRALPHGI</sequence>
<evidence type="ECO:0000313" key="1">
    <source>
        <dbReference type="EMBL" id="KAF7802600.1"/>
    </source>
</evidence>
<dbReference type="AlphaFoldDB" id="A0A834SE77"/>
<dbReference type="Proteomes" id="UP000634136">
    <property type="component" value="Unassembled WGS sequence"/>
</dbReference>
<protein>
    <submittedName>
        <fullName evidence="1">UBN2_3 domain-containing protein</fullName>
    </submittedName>
</protein>